<name>A0A267MKW0_9FIRM</name>
<dbReference type="SMART" id="SM00388">
    <property type="entry name" value="HisKA"/>
    <property type="match status" value="1"/>
</dbReference>
<evidence type="ECO:0000256" key="8">
    <source>
        <dbReference type="SAM" id="Phobius"/>
    </source>
</evidence>
<dbReference type="SUPFAM" id="SSF47384">
    <property type="entry name" value="Homodimeric domain of signal transducing histidine kinase"/>
    <property type="match status" value="1"/>
</dbReference>
<evidence type="ECO:0000256" key="3">
    <source>
        <dbReference type="ARBA" id="ARBA00012438"/>
    </source>
</evidence>
<dbReference type="InterPro" id="IPR005467">
    <property type="entry name" value="His_kinase_dom"/>
</dbReference>
<dbReference type="GO" id="GO:0004721">
    <property type="term" value="F:phosphoprotein phosphatase activity"/>
    <property type="evidence" value="ECO:0007669"/>
    <property type="project" value="TreeGrafter"/>
</dbReference>
<dbReference type="GO" id="GO:0000155">
    <property type="term" value="F:phosphorelay sensor kinase activity"/>
    <property type="evidence" value="ECO:0007669"/>
    <property type="project" value="InterPro"/>
</dbReference>
<dbReference type="SUPFAM" id="SSF55874">
    <property type="entry name" value="ATPase domain of HSP90 chaperone/DNA topoisomerase II/histidine kinase"/>
    <property type="match status" value="1"/>
</dbReference>
<protein>
    <recommendedName>
        <fullName evidence="3">histidine kinase</fullName>
        <ecNumber evidence="3">2.7.13.3</ecNumber>
    </recommendedName>
</protein>
<dbReference type="PANTHER" id="PTHR45453">
    <property type="entry name" value="PHOSPHATE REGULON SENSOR PROTEIN PHOR"/>
    <property type="match status" value="1"/>
</dbReference>
<evidence type="ECO:0000256" key="6">
    <source>
        <dbReference type="ARBA" id="ARBA00022777"/>
    </source>
</evidence>
<dbReference type="AlphaFoldDB" id="A0A267MKW0"/>
<keyword evidence="6 11" id="KW-0418">Kinase</keyword>
<dbReference type="PANTHER" id="PTHR45453:SF1">
    <property type="entry name" value="PHOSPHATE REGULON SENSOR PROTEIN PHOR"/>
    <property type="match status" value="1"/>
</dbReference>
<keyword evidence="5" id="KW-0808">Transferase</keyword>
<dbReference type="OrthoDB" id="9786919at2"/>
<reference evidence="11 12" key="1">
    <citation type="submission" date="2017-06" db="EMBL/GenBank/DDBJ databases">
        <title>Draft genome sequence of anaerobic fermentative bacterium Anaeromicrobium sediminis DY2726D isolated from West Pacific Ocean sediments.</title>
        <authorList>
            <person name="Zeng X."/>
        </authorList>
    </citation>
    <scope>NUCLEOTIDE SEQUENCE [LARGE SCALE GENOMIC DNA]</scope>
    <source>
        <strain evidence="11 12">DY2726D</strain>
    </source>
</reference>
<dbReference type="InterPro" id="IPR003594">
    <property type="entry name" value="HATPase_dom"/>
</dbReference>
<comment type="subcellular location">
    <subcellularLocation>
        <location evidence="2">Membrane</location>
    </subcellularLocation>
</comment>
<dbReference type="InterPro" id="IPR036890">
    <property type="entry name" value="HATPase_C_sf"/>
</dbReference>
<evidence type="ECO:0000256" key="5">
    <source>
        <dbReference type="ARBA" id="ARBA00022679"/>
    </source>
</evidence>
<dbReference type="GO" id="GO:0016036">
    <property type="term" value="P:cellular response to phosphate starvation"/>
    <property type="evidence" value="ECO:0007669"/>
    <property type="project" value="TreeGrafter"/>
</dbReference>
<dbReference type="SMART" id="SM00387">
    <property type="entry name" value="HATPase_c"/>
    <property type="match status" value="1"/>
</dbReference>
<dbReference type="FunFam" id="3.30.565.10:FF:000006">
    <property type="entry name" value="Sensor histidine kinase WalK"/>
    <property type="match status" value="1"/>
</dbReference>
<evidence type="ECO:0000313" key="11">
    <source>
        <dbReference type="EMBL" id="PAB60052.1"/>
    </source>
</evidence>
<organism evidence="11 12">
    <name type="scientific">Anaeromicrobium sediminis</name>
    <dbReference type="NCBI Taxonomy" id="1478221"/>
    <lineage>
        <taxon>Bacteria</taxon>
        <taxon>Bacillati</taxon>
        <taxon>Bacillota</taxon>
        <taxon>Clostridia</taxon>
        <taxon>Peptostreptococcales</taxon>
        <taxon>Thermotaleaceae</taxon>
        <taxon>Anaeromicrobium</taxon>
    </lineage>
</organism>
<dbReference type="CDD" id="cd00075">
    <property type="entry name" value="HATPase"/>
    <property type="match status" value="1"/>
</dbReference>
<dbReference type="CDD" id="cd00082">
    <property type="entry name" value="HisKA"/>
    <property type="match status" value="1"/>
</dbReference>
<feature type="transmembrane region" description="Helical" evidence="8">
    <location>
        <begin position="168"/>
        <end position="188"/>
    </location>
</feature>
<dbReference type="Pfam" id="PF00512">
    <property type="entry name" value="HisKA"/>
    <property type="match status" value="1"/>
</dbReference>
<comment type="caution">
    <text evidence="11">The sequence shown here is derived from an EMBL/GenBank/DDBJ whole genome shotgun (WGS) entry which is preliminary data.</text>
</comment>
<evidence type="ECO:0000256" key="1">
    <source>
        <dbReference type="ARBA" id="ARBA00000085"/>
    </source>
</evidence>
<evidence type="ECO:0000259" key="9">
    <source>
        <dbReference type="PROSITE" id="PS50109"/>
    </source>
</evidence>
<dbReference type="CDD" id="cd06225">
    <property type="entry name" value="HAMP"/>
    <property type="match status" value="1"/>
</dbReference>
<keyword evidence="12" id="KW-1185">Reference proteome</keyword>
<dbReference type="GO" id="GO:0005886">
    <property type="term" value="C:plasma membrane"/>
    <property type="evidence" value="ECO:0007669"/>
    <property type="project" value="TreeGrafter"/>
</dbReference>
<dbReference type="PROSITE" id="PS50885">
    <property type="entry name" value="HAMP"/>
    <property type="match status" value="1"/>
</dbReference>
<dbReference type="PROSITE" id="PS50109">
    <property type="entry name" value="HIS_KIN"/>
    <property type="match status" value="1"/>
</dbReference>
<dbReference type="Gene3D" id="1.10.287.130">
    <property type="match status" value="1"/>
</dbReference>
<dbReference type="InterPro" id="IPR003660">
    <property type="entry name" value="HAMP_dom"/>
</dbReference>
<evidence type="ECO:0000313" key="12">
    <source>
        <dbReference type="Proteomes" id="UP000216024"/>
    </source>
</evidence>
<keyword evidence="8" id="KW-0472">Membrane</keyword>
<feature type="transmembrane region" description="Helical" evidence="8">
    <location>
        <begin position="12"/>
        <end position="29"/>
    </location>
</feature>
<dbReference type="InterPro" id="IPR036097">
    <property type="entry name" value="HisK_dim/P_sf"/>
</dbReference>
<keyword evidence="8" id="KW-0812">Transmembrane</keyword>
<dbReference type="InterPro" id="IPR050351">
    <property type="entry name" value="BphY/WalK/GraS-like"/>
</dbReference>
<dbReference type="PRINTS" id="PR00344">
    <property type="entry name" value="BCTRLSENSOR"/>
</dbReference>
<proteinExistence type="predicted"/>
<keyword evidence="4" id="KW-0597">Phosphoprotein</keyword>
<evidence type="ECO:0000256" key="2">
    <source>
        <dbReference type="ARBA" id="ARBA00004370"/>
    </source>
</evidence>
<feature type="domain" description="Histidine kinase" evidence="9">
    <location>
        <begin position="270"/>
        <end position="485"/>
    </location>
</feature>
<evidence type="ECO:0000256" key="4">
    <source>
        <dbReference type="ARBA" id="ARBA00022553"/>
    </source>
</evidence>
<feature type="domain" description="HAMP" evidence="10">
    <location>
        <begin position="189"/>
        <end position="241"/>
    </location>
</feature>
<dbReference type="InterPro" id="IPR004358">
    <property type="entry name" value="Sig_transdc_His_kin-like_C"/>
</dbReference>
<dbReference type="RefSeq" id="WP_095132246.1">
    <property type="nucleotide sequence ID" value="NZ_NIBG01000004.1"/>
</dbReference>
<dbReference type="Pfam" id="PF02518">
    <property type="entry name" value="HATPase_c"/>
    <property type="match status" value="1"/>
</dbReference>
<sequence>MKISIKLKSSIFLALLLFITVSLLSYLVLKGIERDQQKQYEEHLAQQTKIANIYVRQIYLMGSIKEPRAFLKEKGNQIASQLDLMSGMQVSIYDMSGREVGNSINIGTRTDVKDILVHGLNDKIAYQIVNDKLDYVAPIHDINGQIGVIKFEYSLRKNIEFYNNIKSLFFNIGTIVFALTFLGGYFYFNDLTKGILKLNKDASNIEKGFYDEILPLRRNDELGELSQGIYYMSNQIKNHIEGMEKEQEKLRLAVKKLKELEKQQKTFIGNITHEFKTPLTVINAYIDLLEMYSDDSNLLEDAKSNISKEAQRLYEMVEKILYLSSLEKYDFELQSEKINIKEILEEICNRMKGKAQKFNIDLLTNLQSAYILGDKESLMHIFINLIDNGIKYNESNGKVFVNSYKKDGNVFIEVIDTGMGIPVHAREKIFEPFYTVSRDRSKEYAGTGLGLSLVKELVEKQKGNISILDIKRKGTTISIVFPLFS</sequence>
<dbReference type="Gene3D" id="3.30.565.10">
    <property type="entry name" value="Histidine kinase-like ATPase, C-terminal domain"/>
    <property type="match status" value="1"/>
</dbReference>
<dbReference type="EMBL" id="NIBG01000004">
    <property type="protein sequence ID" value="PAB60052.1"/>
    <property type="molecule type" value="Genomic_DNA"/>
</dbReference>
<accession>A0A267MKW0</accession>
<dbReference type="Gene3D" id="6.10.340.10">
    <property type="match status" value="1"/>
</dbReference>
<dbReference type="InterPro" id="IPR003661">
    <property type="entry name" value="HisK_dim/P_dom"/>
</dbReference>
<dbReference type="Proteomes" id="UP000216024">
    <property type="component" value="Unassembled WGS sequence"/>
</dbReference>
<dbReference type="EC" id="2.7.13.3" evidence="3"/>
<evidence type="ECO:0000256" key="7">
    <source>
        <dbReference type="ARBA" id="ARBA00023012"/>
    </source>
</evidence>
<keyword evidence="8" id="KW-1133">Transmembrane helix</keyword>
<keyword evidence="7" id="KW-0902">Two-component regulatory system</keyword>
<dbReference type="SUPFAM" id="SSF158472">
    <property type="entry name" value="HAMP domain-like"/>
    <property type="match status" value="1"/>
</dbReference>
<gene>
    <name evidence="11" type="ORF">CCE28_06660</name>
</gene>
<evidence type="ECO:0000259" key="10">
    <source>
        <dbReference type="PROSITE" id="PS50885"/>
    </source>
</evidence>
<comment type="catalytic activity">
    <reaction evidence="1">
        <text>ATP + protein L-histidine = ADP + protein N-phospho-L-histidine.</text>
        <dbReference type="EC" id="2.7.13.3"/>
    </reaction>
</comment>